<reference evidence="2" key="1">
    <citation type="submission" date="2021-09" db="EMBL/GenBank/DDBJ databases">
        <authorList>
            <consortium name="AG Swart"/>
            <person name="Singh M."/>
            <person name="Singh A."/>
            <person name="Seah K."/>
            <person name="Emmerich C."/>
        </authorList>
    </citation>
    <scope>NUCLEOTIDE SEQUENCE</scope>
    <source>
        <strain evidence="2">ATCC30299</strain>
    </source>
</reference>
<protein>
    <submittedName>
        <fullName evidence="2">Uncharacterized protein</fullName>
    </submittedName>
</protein>
<evidence type="ECO:0000313" key="2">
    <source>
        <dbReference type="EMBL" id="CAG9335589.1"/>
    </source>
</evidence>
<evidence type="ECO:0000313" key="3">
    <source>
        <dbReference type="Proteomes" id="UP001162131"/>
    </source>
</evidence>
<dbReference type="EMBL" id="CAJZBQ010000062">
    <property type="protein sequence ID" value="CAG9335589.1"/>
    <property type="molecule type" value="Genomic_DNA"/>
</dbReference>
<organism evidence="2 3">
    <name type="scientific">Blepharisma stoltei</name>
    <dbReference type="NCBI Taxonomy" id="1481888"/>
    <lineage>
        <taxon>Eukaryota</taxon>
        <taxon>Sar</taxon>
        <taxon>Alveolata</taxon>
        <taxon>Ciliophora</taxon>
        <taxon>Postciliodesmatophora</taxon>
        <taxon>Heterotrichea</taxon>
        <taxon>Heterotrichida</taxon>
        <taxon>Blepharismidae</taxon>
        <taxon>Blepharisma</taxon>
    </lineage>
</organism>
<dbReference type="AlphaFoldDB" id="A0AAU9K778"/>
<feature type="compositionally biased region" description="Basic and acidic residues" evidence="1">
    <location>
        <begin position="55"/>
        <end position="67"/>
    </location>
</feature>
<feature type="region of interest" description="Disordered" evidence="1">
    <location>
        <begin position="47"/>
        <end position="83"/>
    </location>
</feature>
<accession>A0AAU9K778</accession>
<comment type="caution">
    <text evidence="2">The sequence shown here is derived from an EMBL/GenBank/DDBJ whole genome shotgun (WGS) entry which is preliminary data.</text>
</comment>
<gene>
    <name evidence="2" type="ORF">BSTOLATCC_MIC64054</name>
</gene>
<sequence>MYSDEDLDQLFSQLSINKSSRTVSLKESREYDNVKVTTKVKIQSTVSQKIPNSRTETRNYETPEKKCSAKSSNYDDIPRKADGIPDYRYKAARDLPRKYDGTPDMRYGCNKPKKIQEYYSFDSD</sequence>
<keyword evidence="3" id="KW-1185">Reference proteome</keyword>
<dbReference type="Proteomes" id="UP001162131">
    <property type="component" value="Unassembled WGS sequence"/>
</dbReference>
<proteinExistence type="predicted"/>
<name>A0AAU9K778_9CILI</name>
<evidence type="ECO:0000256" key="1">
    <source>
        <dbReference type="SAM" id="MobiDB-lite"/>
    </source>
</evidence>